<feature type="compositionally biased region" description="Low complexity" evidence="1">
    <location>
        <begin position="380"/>
        <end position="389"/>
    </location>
</feature>
<proteinExistence type="predicted"/>
<feature type="region of interest" description="Disordered" evidence="1">
    <location>
        <begin position="380"/>
        <end position="819"/>
    </location>
</feature>
<feature type="compositionally biased region" description="Gly residues" evidence="1">
    <location>
        <begin position="539"/>
        <end position="550"/>
    </location>
</feature>
<keyword evidence="2" id="KW-1133">Transmembrane helix</keyword>
<feature type="compositionally biased region" description="Gly residues" evidence="1">
    <location>
        <begin position="798"/>
        <end position="808"/>
    </location>
</feature>
<feature type="region of interest" description="Disordered" evidence="1">
    <location>
        <begin position="867"/>
        <end position="900"/>
    </location>
</feature>
<feature type="compositionally biased region" description="Polar residues" evidence="1">
    <location>
        <begin position="604"/>
        <end position="616"/>
    </location>
</feature>
<feature type="compositionally biased region" description="Gly residues" evidence="1">
    <location>
        <begin position="711"/>
        <end position="725"/>
    </location>
</feature>
<dbReference type="VEuPathDB" id="PiroplasmaDB:BBBOND_0311470"/>
<evidence type="ECO:0000313" key="4">
    <source>
        <dbReference type="Proteomes" id="UP000033188"/>
    </source>
</evidence>
<feature type="compositionally biased region" description="Low complexity" evidence="1">
    <location>
        <begin position="691"/>
        <end position="700"/>
    </location>
</feature>
<dbReference type="STRING" id="5866.A0A061DDB1"/>
<feature type="compositionally biased region" description="Low complexity" evidence="1">
    <location>
        <begin position="529"/>
        <end position="538"/>
    </location>
</feature>
<dbReference type="Proteomes" id="UP000033188">
    <property type="component" value="Chromosome 3"/>
</dbReference>
<feature type="compositionally biased region" description="Pro residues" evidence="1">
    <location>
        <begin position="876"/>
        <end position="900"/>
    </location>
</feature>
<feature type="compositionally biased region" description="Low complexity" evidence="1">
    <location>
        <begin position="777"/>
        <end position="793"/>
    </location>
</feature>
<keyword evidence="4" id="KW-1185">Reference proteome</keyword>
<dbReference type="RefSeq" id="XP_012769430.1">
    <property type="nucleotide sequence ID" value="XM_012913976.1"/>
</dbReference>
<feature type="compositionally biased region" description="Low complexity" evidence="1">
    <location>
        <begin position="668"/>
        <end position="683"/>
    </location>
</feature>
<accession>A0A061DDB1</accession>
<sequence length="1797" mass="192993">MAAKNGIPPLNTLKDCLVFLEWLNSGKGPKKLVVTSFVQKLKHYFPGMPGLKGPLQTEFFRFLENVSLIYKKLSSQQVTRWGTYTGKPNDILDALLECTPKLLAALSFIQYHVDGAFSGVGGGDWASLSPMSGNFQTFLTSGNNIIEGGFDAGELSSVQGGTLVEDLKKILNKDAAKGKTGYDHHRNVIMTTLEKQWNTFNTGNTALLVYAFCQLVTKTREPEGGAFKKALEKGHGNKICWQDLKNHCQHLHGHIEILTGAGFSFTGMWIGPKNVVHFAEKAGRWFRENLQKAASEMKGMIPHSIHSQMTVLQSFAEDKLYPHGFIFDGSNNSVRSKPRNLDDWNPIFQKFNQLDAMLTRLKDILDGYECGSATVVTKAEAAKPTATKTEATKTEATKHAATHVKAVQPPATTTIATPPPGGNTKGTPNQGQTVRGAQNTGSRNNVAPSQNSGQSEQKPAISSAGTSSFKPPGGIGAPVSTGAKGEKGPLGHPSTVSTTSFPRQNNVQRQSPSQPQPAQPPQAPPTGPPAAHGSTSQPGSGGGSTNGGGDAGKKAAASPAPKPQTPSGTSSRPRASVVPAPGGAPSTGGSQGLPAAGQPGVKGQGSQSGVPQSLQPTGAHVPASPQSPSVKGSGALSSVDSASGGGQGSSGAGQQYGKGQGSPGGGSQDSQSNAYPQAALSQPPSAPPLGPSLSSVPAPGNGTGSTSVTGQPGGEGHGAPGGGHKGQQPDSASSSGQSSTPGGTTQGPRASNVPVTSNGPGQVGQTTSSGSAKPGYQGTSQSSTTAATTTSTGMAPDSGGGGGVGGSNGKVDPEEERLREHLEVYGSKVQKRNYDARKNMENIWKKAQEKFEKINETKFRAKLDERRNTQTAVNRPQPPPIPRTQPIPHAPAPYPLLPGVPPGRGRDYYESRGRDIGQGNRGVQDAEIPISLGGEAVVDTDLKKLQDEWNNRIEADEKRKPLDWLNQASADLKQLMAFSLDGAEVSDVTNQVGKYVKNTMGSDVTATLNRNVVTSAMYDLDGDVVAGLDDPDMVAVDGAEIAEQKHVYSVYPAYMDGLEVDAIDGDAVMSDSDDSLVPGIDDPTVAELNGTEIAEVVHETQDKEWKAELQESYDELLRNSGFTGMSIPNSKGIWRPVDPQARTYDNPVSGDPIKAPDRPSTLEITGNPISAPNLNVRLQPLPIDIEVRDFNSRDHVLKSEINHRPALPVVENMRLASTSITHPRMPMASPDVNGNYDDSSTWGEFKDYAFDIAPNPNMCNNPWNYVNNSTTAATIPPPPDSDHLPPPTNVKAMLFWLVGLNAYGLIAKMERHMENILNEINGDTFYPKYALQVNGDLYSLSASHIADTLTEACLYSAHVLNGIMRMQSGDALSDIDFKSEYTKFCYSPDAASLLCQLRDYVYACHYQLQFLKAQCNRDKYHGGWKSYDYGSDSKVQSPLQSFLTDGWDSTFKTHLFDPYNLCHKSRVRMGFKKSDLPEKSQNGATLSAILTPSCGGDDPILTLCSYLNCITRRTPRTTGELVSYFHHIGIELHEYASKSLSPLGNSLLNPHPDCPDWDHLGLYDLGAVKGIRGSESLISKHNSSHDNDHPRTLSTLVGCGDDSSNCHPRMSPITYRAYALYSQSFAHTYLSWTVYLPDRLWESLEKLHYELKKHVSIKCSSLHLCSTALPLLYTHGFTPPEVGSQPTLTCQQVIAKLKEIVNGGPIATLMTAMDNFLFTIREPFIFTLVALWSLAFLICAKTMLYRLDVLHIRSHLIRTKASHHIDVKALLTKGRKMLSLYNDVDYFDEDPIGYVGV</sequence>
<dbReference type="KEGG" id="bbig:BBBOND_0311470"/>
<dbReference type="GeneID" id="24565785"/>
<feature type="compositionally biased region" description="Polar residues" evidence="1">
    <location>
        <begin position="435"/>
        <end position="457"/>
    </location>
</feature>
<gene>
    <name evidence="3" type="ORF">BBBOND_0311470</name>
</gene>
<feature type="compositionally biased region" description="Polar residues" evidence="1">
    <location>
        <begin position="494"/>
        <end position="509"/>
    </location>
</feature>
<evidence type="ECO:0008006" key="5">
    <source>
        <dbReference type="Google" id="ProtNLM"/>
    </source>
</evidence>
<feature type="compositionally biased region" description="Low complexity" evidence="1">
    <location>
        <begin position="726"/>
        <end position="748"/>
    </location>
</feature>
<dbReference type="EMBL" id="LK391709">
    <property type="protein sequence ID" value="CDR97244.1"/>
    <property type="molecule type" value="Genomic_DNA"/>
</dbReference>
<feature type="transmembrane region" description="Helical" evidence="2">
    <location>
        <begin position="1724"/>
        <end position="1744"/>
    </location>
</feature>
<organism evidence="3 4">
    <name type="scientific">Babesia bigemina</name>
    <dbReference type="NCBI Taxonomy" id="5866"/>
    <lineage>
        <taxon>Eukaryota</taxon>
        <taxon>Sar</taxon>
        <taxon>Alveolata</taxon>
        <taxon>Apicomplexa</taxon>
        <taxon>Aconoidasida</taxon>
        <taxon>Piroplasmida</taxon>
        <taxon>Babesiidae</taxon>
        <taxon>Babesia</taxon>
    </lineage>
</organism>
<feature type="compositionally biased region" description="Low complexity" evidence="1">
    <location>
        <begin position="403"/>
        <end position="416"/>
    </location>
</feature>
<reference evidence="4" key="1">
    <citation type="journal article" date="2014" name="Nucleic Acids Res.">
        <title>The evolutionary dynamics of variant antigen genes in Babesia reveal a history of genomic innovation underlying host-parasite interaction.</title>
        <authorList>
            <person name="Jackson A.P."/>
            <person name="Otto T.D."/>
            <person name="Darby A."/>
            <person name="Ramaprasad A."/>
            <person name="Xia D."/>
            <person name="Echaide I.E."/>
            <person name="Farber M."/>
            <person name="Gahlot S."/>
            <person name="Gamble J."/>
            <person name="Gupta D."/>
            <person name="Gupta Y."/>
            <person name="Jackson L."/>
            <person name="Malandrin L."/>
            <person name="Malas T.B."/>
            <person name="Moussa E."/>
            <person name="Nair M."/>
            <person name="Reid A.J."/>
            <person name="Sanders M."/>
            <person name="Sharma J."/>
            <person name="Tracey A."/>
            <person name="Quail M.A."/>
            <person name="Weir W."/>
            <person name="Wastling J.M."/>
            <person name="Hall N."/>
            <person name="Willadsen P."/>
            <person name="Lingelbach K."/>
            <person name="Shiels B."/>
            <person name="Tait A."/>
            <person name="Berriman M."/>
            <person name="Allred D.R."/>
            <person name="Pain A."/>
        </authorList>
    </citation>
    <scope>NUCLEOTIDE SEQUENCE [LARGE SCALE GENOMIC DNA]</scope>
    <source>
        <strain evidence="4">Bond</strain>
    </source>
</reference>
<evidence type="ECO:0000256" key="1">
    <source>
        <dbReference type="SAM" id="MobiDB-lite"/>
    </source>
</evidence>
<feature type="compositionally biased region" description="Polar residues" evidence="1">
    <location>
        <begin position="753"/>
        <end position="771"/>
    </location>
</feature>
<name>A0A061DDB1_BABBI</name>
<keyword evidence="2" id="KW-0812">Transmembrane</keyword>
<evidence type="ECO:0000313" key="3">
    <source>
        <dbReference type="EMBL" id="CDR97244.1"/>
    </source>
</evidence>
<keyword evidence="2" id="KW-0472">Membrane</keyword>
<feature type="compositionally biased region" description="Pro residues" evidence="1">
    <location>
        <begin position="514"/>
        <end position="528"/>
    </location>
</feature>
<evidence type="ECO:0000256" key="2">
    <source>
        <dbReference type="SAM" id="Phobius"/>
    </source>
</evidence>
<protein>
    <recommendedName>
        <fullName evidence="5">Ribosome binding protein</fullName>
    </recommendedName>
</protein>
<feature type="compositionally biased region" description="Gly residues" evidence="1">
    <location>
        <begin position="643"/>
        <end position="667"/>
    </location>
</feature>